<dbReference type="Pfam" id="PF00722">
    <property type="entry name" value="Glyco_hydro_16"/>
    <property type="match status" value="1"/>
</dbReference>
<evidence type="ECO:0000313" key="4">
    <source>
        <dbReference type="Proteomes" id="UP000269412"/>
    </source>
</evidence>
<dbReference type="PROSITE" id="PS51257">
    <property type="entry name" value="PROKAR_LIPOPROTEIN"/>
    <property type="match status" value="1"/>
</dbReference>
<dbReference type="Gene3D" id="2.60.120.200">
    <property type="match status" value="1"/>
</dbReference>
<keyword evidence="3" id="KW-0378">Hydrolase</keyword>
<dbReference type="PROSITE" id="PS51762">
    <property type="entry name" value="GH16_2"/>
    <property type="match status" value="1"/>
</dbReference>
<dbReference type="CDD" id="cd08023">
    <property type="entry name" value="GH16_laminarinase_like"/>
    <property type="match status" value="1"/>
</dbReference>
<dbReference type="AlphaFoldDB" id="A0A495E609"/>
<dbReference type="GO" id="GO:0004553">
    <property type="term" value="F:hydrolase activity, hydrolyzing O-glycosyl compounds"/>
    <property type="evidence" value="ECO:0007669"/>
    <property type="project" value="InterPro"/>
</dbReference>
<evidence type="ECO:0000256" key="1">
    <source>
        <dbReference type="ARBA" id="ARBA00006865"/>
    </source>
</evidence>
<dbReference type="InterPro" id="IPR050546">
    <property type="entry name" value="Glycosyl_Hydrlase_16"/>
</dbReference>
<dbReference type="InterPro" id="IPR013320">
    <property type="entry name" value="ConA-like_dom_sf"/>
</dbReference>
<name>A0A495E609_9FLAO</name>
<gene>
    <name evidence="3" type="ORF">CLV91_2512</name>
</gene>
<dbReference type="InterPro" id="IPR000757">
    <property type="entry name" value="Beta-glucanase-like"/>
</dbReference>
<dbReference type="PANTHER" id="PTHR10963">
    <property type="entry name" value="GLYCOSYL HYDROLASE-RELATED"/>
    <property type="match status" value="1"/>
</dbReference>
<proteinExistence type="inferred from homology"/>
<dbReference type="PANTHER" id="PTHR10963:SF55">
    <property type="entry name" value="GLYCOSIDE HYDROLASE FAMILY 16 PROTEIN"/>
    <property type="match status" value="1"/>
</dbReference>
<dbReference type="OrthoDB" id="9809583at2"/>
<protein>
    <submittedName>
        <fullName evidence="3">Glycosyl hydrolase family 16</fullName>
    </submittedName>
</protein>
<dbReference type="GO" id="GO:0005975">
    <property type="term" value="P:carbohydrate metabolic process"/>
    <property type="evidence" value="ECO:0007669"/>
    <property type="project" value="InterPro"/>
</dbReference>
<comment type="caution">
    <text evidence="3">The sequence shown here is derived from an EMBL/GenBank/DDBJ whole genome shotgun (WGS) entry which is preliminary data.</text>
</comment>
<dbReference type="RefSeq" id="WP_121068399.1">
    <property type="nucleotide sequence ID" value="NZ_RBIQ01000009.1"/>
</dbReference>
<feature type="domain" description="GH16" evidence="2">
    <location>
        <begin position="293"/>
        <end position="541"/>
    </location>
</feature>
<evidence type="ECO:0000259" key="2">
    <source>
        <dbReference type="PROSITE" id="PS51762"/>
    </source>
</evidence>
<sequence>MKTFIKIMYTFILAIILVACQEEEPNLDVLALPTGLTVMATPSEDGSGEVSFNATASNVINYKFVYDDGTDAEIDADGQLTKRFTKTGLNTYVVTIVAYGMGGVSSSQTIEVEVRSDFSDPEAIQILTGGTSKTWYLAASEPGHLGVGPSREGIDGDWWYAKWYSASPFEKCSSEESDCLCDDELTFSVDTEGQLTYVLDNKGQTYFNGAHEGVAGGSEGMDFCYDFDTSGIKNVSIGPSDGTVPEAETRGTQMTFSDGGFMGYYVGSSSYEILKLTDDSLHVRTYDALNPDLAWYHIFSTSIATEEPEVFESVFTTLVWSDEFDVDGAPNTANWGYDLGAGGWGNNEAQTYTNNAENVVVDGGMLKITAKADGVGGYTSARLKSENLYEFTYGRVEVRAKLPASQGTWPAIWMLGANFDSVGWPSCGEVDIMEQTGQDKTKTSAAVHFPDNSAGEAPTNSIENPTSTTEFHNYAIEWTVDELTILLDGEVFFKQANSDSVPFNLDFFMILNVAMGGTLGGDIDPAFIEDSMEIDYVRVYQ</sequence>
<dbReference type="EMBL" id="RBIQ01000009">
    <property type="protein sequence ID" value="RKR12385.1"/>
    <property type="molecule type" value="Genomic_DNA"/>
</dbReference>
<keyword evidence="4" id="KW-1185">Reference proteome</keyword>
<organism evidence="3 4">
    <name type="scientific">Maribacter vaceletii</name>
    <dbReference type="NCBI Taxonomy" id="1206816"/>
    <lineage>
        <taxon>Bacteria</taxon>
        <taxon>Pseudomonadati</taxon>
        <taxon>Bacteroidota</taxon>
        <taxon>Flavobacteriia</taxon>
        <taxon>Flavobacteriales</taxon>
        <taxon>Flavobacteriaceae</taxon>
        <taxon>Maribacter</taxon>
    </lineage>
</organism>
<dbReference type="SUPFAM" id="SSF49899">
    <property type="entry name" value="Concanavalin A-like lectins/glucanases"/>
    <property type="match status" value="1"/>
</dbReference>
<accession>A0A495E609</accession>
<comment type="similarity">
    <text evidence="1">Belongs to the glycosyl hydrolase 16 family.</text>
</comment>
<reference evidence="3 4" key="1">
    <citation type="submission" date="2018-10" db="EMBL/GenBank/DDBJ databases">
        <title>Genomic Encyclopedia of Archaeal and Bacterial Type Strains, Phase II (KMG-II): from individual species to whole genera.</title>
        <authorList>
            <person name="Goeker M."/>
        </authorList>
    </citation>
    <scope>NUCLEOTIDE SEQUENCE [LARGE SCALE GENOMIC DNA]</scope>
    <source>
        <strain evidence="3 4">DSM 25230</strain>
    </source>
</reference>
<evidence type="ECO:0000313" key="3">
    <source>
        <dbReference type="EMBL" id="RKR12385.1"/>
    </source>
</evidence>
<dbReference type="Proteomes" id="UP000269412">
    <property type="component" value="Unassembled WGS sequence"/>
</dbReference>